<gene>
    <name evidence="4" type="ORF">SPARVUS_LOCUS4394386</name>
</gene>
<organism evidence="4 5">
    <name type="scientific">Staurois parvus</name>
    <dbReference type="NCBI Taxonomy" id="386267"/>
    <lineage>
        <taxon>Eukaryota</taxon>
        <taxon>Metazoa</taxon>
        <taxon>Chordata</taxon>
        <taxon>Craniata</taxon>
        <taxon>Vertebrata</taxon>
        <taxon>Euteleostomi</taxon>
        <taxon>Amphibia</taxon>
        <taxon>Batrachia</taxon>
        <taxon>Anura</taxon>
        <taxon>Neobatrachia</taxon>
        <taxon>Ranoidea</taxon>
        <taxon>Ranidae</taxon>
        <taxon>Staurois</taxon>
    </lineage>
</organism>
<dbReference type="PANTHER" id="PTHR11461:SF20">
    <property type="entry name" value="ALPHA-2-ANTIPLASMIN"/>
    <property type="match status" value="1"/>
</dbReference>
<evidence type="ECO:0000259" key="3">
    <source>
        <dbReference type="SMART" id="SM00093"/>
    </source>
</evidence>
<dbReference type="SMART" id="SM00093">
    <property type="entry name" value="SERPIN"/>
    <property type="match status" value="1"/>
</dbReference>
<dbReference type="InterPro" id="IPR023796">
    <property type="entry name" value="Serpin_dom"/>
</dbReference>
<evidence type="ECO:0000256" key="2">
    <source>
        <dbReference type="SAM" id="MobiDB-lite"/>
    </source>
</evidence>
<evidence type="ECO:0000313" key="4">
    <source>
        <dbReference type="EMBL" id="CAI9555497.1"/>
    </source>
</evidence>
<dbReference type="InterPro" id="IPR000215">
    <property type="entry name" value="Serpin_fam"/>
</dbReference>
<evidence type="ECO:0000313" key="5">
    <source>
        <dbReference type="Proteomes" id="UP001162483"/>
    </source>
</evidence>
<protein>
    <recommendedName>
        <fullName evidence="3">Serpin domain-containing protein</fullName>
    </recommendedName>
</protein>
<dbReference type="InterPro" id="IPR042178">
    <property type="entry name" value="Serpin_sf_1"/>
</dbReference>
<dbReference type="EMBL" id="CATNWA010008143">
    <property type="protein sequence ID" value="CAI9555497.1"/>
    <property type="molecule type" value="Genomic_DNA"/>
</dbReference>
<accession>A0ABN9C8I0</accession>
<dbReference type="Proteomes" id="UP001162483">
    <property type="component" value="Unassembled WGS sequence"/>
</dbReference>
<keyword evidence="5" id="KW-1185">Reference proteome</keyword>
<dbReference type="SUPFAM" id="SSF56574">
    <property type="entry name" value="Serpins"/>
    <property type="match status" value="1"/>
</dbReference>
<dbReference type="Gene3D" id="3.30.497.10">
    <property type="entry name" value="Antithrombin, subunit I, domain 2"/>
    <property type="match status" value="1"/>
</dbReference>
<name>A0ABN9C8I0_9NEOB</name>
<dbReference type="InterPro" id="IPR023795">
    <property type="entry name" value="Serpin_CS"/>
</dbReference>
<comment type="similarity">
    <text evidence="1">Belongs to the serpin family.</text>
</comment>
<comment type="caution">
    <text evidence="4">The sequence shown here is derived from an EMBL/GenBank/DDBJ whole genome shotgun (WGS) entry which is preliminary data.</text>
</comment>
<proteinExistence type="inferred from homology"/>
<feature type="domain" description="Serpin" evidence="3">
    <location>
        <begin position="1"/>
        <end position="239"/>
    </location>
</feature>
<dbReference type="Pfam" id="PF00079">
    <property type="entry name" value="Serpin"/>
    <property type="match status" value="1"/>
</dbReference>
<dbReference type="PANTHER" id="PTHR11461">
    <property type="entry name" value="SERINE PROTEASE INHIBITOR, SERPIN"/>
    <property type="match status" value="1"/>
</dbReference>
<evidence type="ECO:0000256" key="1">
    <source>
        <dbReference type="RuleBase" id="RU000411"/>
    </source>
</evidence>
<dbReference type="Gene3D" id="2.30.39.10">
    <property type="entry name" value="Alpha-1-antitrypsin, domain 1"/>
    <property type="match status" value="2"/>
</dbReference>
<feature type="region of interest" description="Disordered" evidence="2">
    <location>
        <begin position="241"/>
        <end position="266"/>
    </location>
</feature>
<dbReference type="InterPro" id="IPR042185">
    <property type="entry name" value="Serpin_sf_2"/>
</dbReference>
<reference evidence="4" key="1">
    <citation type="submission" date="2023-05" db="EMBL/GenBank/DDBJ databases">
        <authorList>
            <person name="Stuckert A."/>
        </authorList>
    </citation>
    <scope>NUCLEOTIDE SEQUENCE</scope>
</reference>
<dbReference type="PROSITE" id="PS00284">
    <property type="entry name" value="SERPIN"/>
    <property type="match status" value="1"/>
</dbReference>
<sequence length="266" mass="29969">MSQNLESINKWVSDATKGKIRDFLSSISEKVVLILLNAIHYKGVWKNKFDPGNTSEDTFHVNNEENTLVDMMHANKYPLSYFLFDKLDSQVARLPFKGNMSFVIVMPYSIEWNVSNILDKLNKSELYSRFHKEKPTSLKLPKLNLNFKLELTSALSSLGLGQLFKNPDLRKISDDGLVVSSVEHQSTLDLNEEGVEAAAATAIVTSRSLSTFNVNRPFLFLLIDDNTGLVLFCGYVCDPKPSAPRKKKDPSFNPEFKPFSKGSIPK</sequence>
<dbReference type="InterPro" id="IPR036186">
    <property type="entry name" value="Serpin_sf"/>
</dbReference>